<dbReference type="PANTHER" id="PTHR47495:SF2">
    <property type="entry name" value="ALDEHYDE DEHYDROGENASE"/>
    <property type="match status" value="1"/>
</dbReference>
<reference evidence="3 4" key="1">
    <citation type="submission" date="2023-05" db="EMBL/GenBank/DDBJ databases">
        <title>Novel species of genus Flectobacillus isolated from stream in China.</title>
        <authorList>
            <person name="Lu H."/>
        </authorList>
    </citation>
    <scope>NUCLEOTIDE SEQUENCE [LARGE SCALE GENOMIC DNA]</scope>
    <source>
        <strain evidence="3 4">KCTC 42575</strain>
    </source>
</reference>
<dbReference type="SMART" id="SM01008">
    <property type="entry name" value="Ald_Xan_dh_C"/>
    <property type="match status" value="1"/>
</dbReference>
<dbReference type="RefSeq" id="WP_283343737.1">
    <property type="nucleotide sequence ID" value="NZ_JASHIF010000004.1"/>
</dbReference>
<evidence type="ECO:0000259" key="2">
    <source>
        <dbReference type="SMART" id="SM01008"/>
    </source>
</evidence>
<evidence type="ECO:0000313" key="4">
    <source>
        <dbReference type="Proteomes" id="UP001236507"/>
    </source>
</evidence>
<proteinExistence type="predicted"/>
<keyword evidence="1" id="KW-0812">Transmembrane</keyword>
<dbReference type="Gene3D" id="3.30.365.10">
    <property type="entry name" value="Aldehyde oxidase/xanthine dehydrogenase, molybdopterin binding domain"/>
    <property type="match status" value="4"/>
</dbReference>
<gene>
    <name evidence="3" type="ORF">QM524_04985</name>
</gene>
<dbReference type="PIRSF" id="PIRSF036389">
    <property type="entry name" value="IOR_B"/>
    <property type="match status" value="1"/>
</dbReference>
<keyword evidence="1" id="KW-1133">Transmembrane helix</keyword>
<dbReference type="InterPro" id="IPR052516">
    <property type="entry name" value="N-heterocyclic_Hydroxylase"/>
</dbReference>
<evidence type="ECO:0000313" key="3">
    <source>
        <dbReference type="EMBL" id="MDI9858552.1"/>
    </source>
</evidence>
<comment type="caution">
    <text evidence="3">The sequence shown here is derived from an EMBL/GenBank/DDBJ whole genome shotgun (WGS) entry which is preliminary data.</text>
</comment>
<dbReference type="Proteomes" id="UP001236507">
    <property type="component" value="Unassembled WGS sequence"/>
</dbReference>
<dbReference type="SUPFAM" id="SSF56003">
    <property type="entry name" value="Molybdenum cofactor-binding domain"/>
    <property type="match status" value="2"/>
</dbReference>
<accession>A0ABT6Y4T4</accession>
<name>A0ABT6Y4T4_9BACT</name>
<dbReference type="Pfam" id="PF20256">
    <property type="entry name" value="MoCoBD_2"/>
    <property type="match status" value="2"/>
</dbReference>
<dbReference type="InterPro" id="IPR008274">
    <property type="entry name" value="AldOxase/xan_DH_MoCoBD1"/>
</dbReference>
<feature type="domain" description="Aldehyde oxidase/xanthine dehydrogenase a/b hammerhead" evidence="2">
    <location>
        <begin position="211"/>
        <end position="289"/>
    </location>
</feature>
<organism evidence="3 4">
    <name type="scientific">Flectobacillus roseus</name>
    <dbReference type="NCBI Taxonomy" id="502259"/>
    <lineage>
        <taxon>Bacteria</taxon>
        <taxon>Pseudomonadati</taxon>
        <taxon>Bacteroidota</taxon>
        <taxon>Cytophagia</taxon>
        <taxon>Cytophagales</taxon>
        <taxon>Flectobacillaceae</taxon>
        <taxon>Flectobacillus</taxon>
    </lineage>
</organism>
<sequence length="719" mass="78359">MWKATRRNFLIKTGAGLGLALGLGWVGKKAIRGFFVEQADKGALVQFSTDTEPQYWFEVQKDNTILFHSPKIEMGQGVFSALAQIVAEELEVSINQIKVVHSATSHGPIDPNTTGGSDSISSTFSQLSMLAASMREMLRERAVTLLGISLSNLSAQNGYVIGQGKKLSYAQIVAQTSEWSLPDTEPTLKKPEKYQVIGKALPRVDLVAKVKAEPIFGIDATFHGMVYAAVVRSPYFGAVRGVVNAQEASKSLGVIRVVEQPEFVAVLAKSRYEALMAKEKLQIAWTSPTPLLQQKEVNEIVQIGKGDLTIVQENGDVTGLEEGKDNIKLEFHTPLGAHAQMEPNGVAAYYKDGKVVVKMSTQSVKNTRNEIAEATGIRAEDIDIQPTFMGGGFGRRLYTPHAYEAVVLSQEIGLPVHVLFEREQEFQNGYLRPPTHHKLSAKLNNGKIEAIEHQIASGDVAFGSSLVPSFAPTVLGADFGAWRGGLFHYENIANSSVKYWRCQLPFFTSWWRGLGLMANSFAIESFVDELAKKAKQDPISFRIAHIKPDERGQRLIGVLKEVQKISGFGQKVLPEGHAMGVACATDVNTPVAQVAEVRLENGAIKVLKVYCVIDPGLVINPDGVKAQCEGAISMGLSASMFEELNIEDGKVTPNQYLQYQMAQIRDIPDIEVSILSTGDAPRGVGEPPMGPIAPAIANAVATLTGTRMTKMPFKQYQFS</sequence>
<dbReference type="EMBL" id="JASHIF010000004">
    <property type="protein sequence ID" value="MDI9858552.1"/>
    <property type="molecule type" value="Genomic_DNA"/>
</dbReference>
<dbReference type="Pfam" id="PF02738">
    <property type="entry name" value="MoCoBD_1"/>
    <property type="match status" value="1"/>
</dbReference>
<dbReference type="InterPro" id="IPR037165">
    <property type="entry name" value="AldOxase/xan_DH_Mopterin-bd_sf"/>
</dbReference>
<dbReference type="InterPro" id="IPR000674">
    <property type="entry name" value="Ald_Oxase/Xan_DH_a/b"/>
</dbReference>
<dbReference type="InterPro" id="IPR012368">
    <property type="entry name" value="OxRdtase_Mopterin-bd_su_IorB"/>
</dbReference>
<dbReference type="InterPro" id="IPR036856">
    <property type="entry name" value="Ald_Oxase/Xan_DH_a/b_sf"/>
</dbReference>
<evidence type="ECO:0000256" key="1">
    <source>
        <dbReference type="SAM" id="Phobius"/>
    </source>
</evidence>
<dbReference type="Gene3D" id="3.90.1170.50">
    <property type="entry name" value="Aldehyde oxidase/xanthine dehydrogenase, a/b hammerhead"/>
    <property type="match status" value="1"/>
</dbReference>
<keyword evidence="4" id="KW-1185">Reference proteome</keyword>
<feature type="transmembrane region" description="Helical" evidence="1">
    <location>
        <begin position="9"/>
        <end position="27"/>
    </location>
</feature>
<dbReference type="InterPro" id="IPR046867">
    <property type="entry name" value="AldOxase/xan_DH_MoCoBD2"/>
</dbReference>
<dbReference type="SUPFAM" id="SSF54665">
    <property type="entry name" value="CO dehydrogenase molybdoprotein N-domain-like"/>
    <property type="match status" value="1"/>
</dbReference>
<protein>
    <submittedName>
        <fullName evidence="3">Molybdopterin-dependent oxidoreductase</fullName>
    </submittedName>
</protein>
<keyword evidence="1" id="KW-0472">Membrane</keyword>
<dbReference type="PANTHER" id="PTHR47495">
    <property type="entry name" value="ALDEHYDE DEHYDROGENASE"/>
    <property type="match status" value="1"/>
</dbReference>